<dbReference type="InterPro" id="IPR014710">
    <property type="entry name" value="RmlC-like_jellyroll"/>
</dbReference>
<sequence>ADEFDDLEAMVQAPGDAFRLSAGALREAMDEDRDLRHLLLRYALAHHGQVVRSGACNGRHGINECLARWLLMAHDRAEGDEFPMTHEFLSMMLGVRRAGVTVAARMLKAQFIRYERGRMEVTDRPGLESASCECYGIQRRALDRLVGKSRLSHPR</sequence>
<dbReference type="GO" id="GO:0003677">
    <property type="term" value="F:DNA binding"/>
    <property type="evidence" value="ECO:0007669"/>
    <property type="project" value="InterPro"/>
</dbReference>
<evidence type="ECO:0000313" key="3">
    <source>
        <dbReference type="Proteomes" id="UP000245048"/>
    </source>
</evidence>
<feature type="non-terminal residue" evidence="2">
    <location>
        <position position="1"/>
    </location>
</feature>
<gene>
    <name evidence="2" type="ORF">CR165_24005</name>
</gene>
<evidence type="ECO:0000259" key="1">
    <source>
        <dbReference type="Pfam" id="PF13545"/>
    </source>
</evidence>
<name>A0A2U1UXF3_9PROT</name>
<comment type="caution">
    <text evidence="2">The sequence shown here is derived from an EMBL/GenBank/DDBJ whole genome shotgun (WGS) entry which is preliminary data.</text>
</comment>
<dbReference type="AlphaFoldDB" id="A0A2U1UXF3"/>
<dbReference type="Proteomes" id="UP000245048">
    <property type="component" value="Unassembled WGS sequence"/>
</dbReference>
<dbReference type="OrthoDB" id="7506088at2"/>
<dbReference type="InterPro" id="IPR012318">
    <property type="entry name" value="HTH_CRP"/>
</dbReference>
<feature type="domain" description="HTH crp-type" evidence="1">
    <location>
        <begin position="66"/>
        <end position="129"/>
    </location>
</feature>
<dbReference type="EMBL" id="PDOA01000065">
    <property type="protein sequence ID" value="PWC26302.1"/>
    <property type="molecule type" value="Genomic_DNA"/>
</dbReference>
<protein>
    <submittedName>
        <fullName evidence="2">Crp/Fnr family transcriptional regulator</fullName>
    </submittedName>
</protein>
<dbReference type="Pfam" id="PF13545">
    <property type="entry name" value="HTH_Crp_2"/>
    <property type="match status" value="1"/>
</dbReference>
<dbReference type="SUPFAM" id="SSF46785">
    <property type="entry name" value="Winged helix' DNA-binding domain"/>
    <property type="match status" value="1"/>
</dbReference>
<evidence type="ECO:0000313" key="2">
    <source>
        <dbReference type="EMBL" id="PWC26302.1"/>
    </source>
</evidence>
<dbReference type="InterPro" id="IPR036390">
    <property type="entry name" value="WH_DNA-bd_sf"/>
</dbReference>
<accession>A0A2U1UXF3</accession>
<dbReference type="Gene3D" id="2.60.120.10">
    <property type="entry name" value="Jelly Rolls"/>
    <property type="match status" value="1"/>
</dbReference>
<dbReference type="RefSeq" id="WP_146202048.1">
    <property type="nucleotide sequence ID" value="NZ_PDOA01000065.1"/>
</dbReference>
<organism evidence="2 3">
    <name type="scientific">Teichococcus aestuarii</name>
    <dbReference type="NCBI Taxonomy" id="568898"/>
    <lineage>
        <taxon>Bacteria</taxon>
        <taxon>Pseudomonadati</taxon>
        <taxon>Pseudomonadota</taxon>
        <taxon>Alphaproteobacteria</taxon>
        <taxon>Acetobacterales</taxon>
        <taxon>Roseomonadaceae</taxon>
        <taxon>Roseomonas</taxon>
    </lineage>
</organism>
<proteinExistence type="predicted"/>
<reference evidence="3" key="1">
    <citation type="submission" date="2017-10" db="EMBL/GenBank/DDBJ databases">
        <authorList>
            <person name="Toshchakov S.V."/>
            <person name="Goeva M.A."/>
        </authorList>
    </citation>
    <scope>NUCLEOTIDE SEQUENCE [LARGE SCALE GENOMIC DNA]</scope>
    <source>
        <strain evidence="3">JR1/69-1-13</strain>
    </source>
</reference>
<dbReference type="GO" id="GO:0006355">
    <property type="term" value="P:regulation of DNA-templated transcription"/>
    <property type="evidence" value="ECO:0007669"/>
    <property type="project" value="InterPro"/>
</dbReference>
<keyword evidence="3" id="KW-1185">Reference proteome</keyword>